<comment type="caution">
    <text evidence="1">The sequence shown here is derived from an EMBL/GenBank/DDBJ whole genome shotgun (WGS) entry which is preliminary data.</text>
</comment>
<sequence length="64" mass="7664">MIVDKIFMALFERFPLSIDTFTRFNWRVWDFADKYRAYTEMGDIITSGRNWLYVCGSNVLTDIL</sequence>
<accession>A0A9P4TPU9</accession>
<feature type="non-terminal residue" evidence="1">
    <location>
        <position position="64"/>
    </location>
</feature>
<dbReference type="Proteomes" id="UP000800093">
    <property type="component" value="Unassembled WGS sequence"/>
</dbReference>
<gene>
    <name evidence="1" type="ORF">CC78DRAFT_607003</name>
</gene>
<evidence type="ECO:0000313" key="1">
    <source>
        <dbReference type="EMBL" id="KAF2269065.1"/>
    </source>
</evidence>
<protein>
    <submittedName>
        <fullName evidence="1">Uncharacterized protein</fullName>
    </submittedName>
</protein>
<dbReference type="AlphaFoldDB" id="A0A9P4TPU9"/>
<proteinExistence type="predicted"/>
<dbReference type="OrthoDB" id="1470350at2759"/>
<reference evidence="2" key="1">
    <citation type="journal article" date="2020" name="Stud. Mycol.">
        <title>101 Dothideomycetes genomes: A test case for predicting lifestyles and emergence of pathogens.</title>
        <authorList>
            <person name="Haridas S."/>
            <person name="Albert R."/>
            <person name="Binder M."/>
            <person name="Bloem J."/>
            <person name="LaButti K."/>
            <person name="Salamov A."/>
            <person name="Andreopoulos B."/>
            <person name="Baker S."/>
            <person name="Barry K."/>
            <person name="Bills G."/>
            <person name="Bluhm B."/>
            <person name="Cannon C."/>
            <person name="Castanera R."/>
            <person name="Culley D."/>
            <person name="Daum C."/>
            <person name="Ezra D."/>
            <person name="Gonzalez J."/>
            <person name="Henrissat B."/>
            <person name="Kuo A."/>
            <person name="Liang C."/>
            <person name="Lipzen A."/>
            <person name="Lutzoni F."/>
            <person name="Magnuson J."/>
            <person name="Mondo S."/>
            <person name="Nolan M."/>
            <person name="Ohm R."/>
            <person name="Pangilinan J."/>
            <person name="Park H.-J."/>
            <person name="Ramirez L."/>
            <person name="Alfaro M."/>
            <person name="Sun H."/>
            <person name="Tritt A."/>
            <person name="Yoshinaga Y."/>
            <person name="Zwiers L.-H."/>
            <person name="Turgeon B."/>
            <person name="Goodwin S."/>
            <person name="Spatafora J."/>
            <person name="Crous P."/>
            <person name="Grigoriev I."/>
        </authorList>
    </citation>
    <scope>NUCLEOTIDE SEQUENCE [LARGE SCALE GENOMIC DNA]</scope>
    <source>
        <strain evidence="2">CBS 304.66</strain>
    </source>
</reference>
<dbReference type="EMBL" id="ML986584">
    <property type="protein sequence ID" value="KAF2269065.1"/>
    <property type="molecule type" value="Genomic_DNA"/>
</dbReference>
<keyword evidence="2" id="KW-1185">Reference proteome</keyword>
<name>A0A9P4TPU9_9PLEO</name>
<organism evidence="1 2">
    <name type="scientific">Lojkania enalia</name>
    <dbReference type="NCBI Taxonomy" id="147567"/>
    <lineage>
        <taxon>Eukaryota</taxon>
        <taxon>Fungi</taxon>
        <taxon>Dikarya</taxon>
        <taxon>Ascomycota</taxon>
        <taxon>Pezizomycotina</taxon>
        <taxon>Dothideomycetes</taxon>
        <taxon>Pleosporomycetidae</taxon>
        <taxon>Pleosporales</taxon>
        <taxon>Pleosporales incertae sedis</taxon>
        <taxon>Lojkania</taxon>
    </lineage>
</organism>
<evidence type="ECO:0000313" key="2">
    <source>
        <dbReference type="Proteomes" id="UP000800093"/>
    </source>
</evidence>